<gene>
    <name evidence="1" type="ORF">B0H17DRAFT_931588</name>
</gene>
<name>A0AAD7DM21_MYCRO</name>
<dbReference type="GO" id="GO:0005789">
    <property type="term" value="C:endoplasmic reticulum membrane"/>
    <property type="evidence" value="ECO:0007669"/>
    <property type="project" value="TreeGrafter"/>
</dbReference>
<comment type="caution">
    <text evidence="1">The sequence shown here is derived from an EMBL/GenBank/DDBJ whole genome shotgun (WGS) entry which is preliminary data.</text>
</comment>
<reference evidence="1" key="1">
    <citation type="submission" date="2023-03" db="EMBL/GenBank/DDBJ databases">
        <title>Massive genome expansion in bonnet fungi (Mycena s.s.) driven by repeated elements and novel gene families across ecological guilds.</title>
        <authorList>
            <consortium name="Lawrence Berkeley National Laboratory"/>
            <person name="Harder C.B."/>
            <person name="Miyauchi S."/>
            <person name="Viragh M."/>
            <person name="Kuo A."/>
            <person name="Thoen E."/>
            <person name="Andreopoulos B."/>
            <person name="Lu D."/>
            <person name="Skrede I."/>
            <person name="Drula E."/>
            <person name="Henrissat B."/>
            <person name="Morin E."/>
            <person name="Kohler A."/>
            <person name="Barry K."/>
            <person name="LaButti K."/>
            <person name="Morin E."/>
            <person name="Salamov A."/>
            <person name="Lipzen A."/>
            <person name="Mereny Z."/>
            <person name="Hegedus B."/>
            <person name="Baldrian P."/>
            <person name="Stursova M."/>
            <person name="Weitz H."/>
            <person name="Taylor A."/>
            <person name="Grigoriev I.V."/>
            <person name="Nagy L.G."/>
            <person name="Martin F."/>
            <person name="Kauserud H."/>
        </authorList>
    </citation>
    <scope>NUCLEOTIDE SEQUENCE</scope>
    <source>
        <strain evidence="1">CBHHK067</strain>
    </source>
</reference>
<dbReference type="GO" id="GO:0006696">
    <property type="term" value="P:ergosterol biosynthetic process"/>
    <property type="evidence" value="ECO:0007669"/>
    <property type="project" value="TreeGrafter"/>
</dbReference>
<dbReference type="Gene3D" id="1.10.600.10">
    <property type="entry name" value="Farnesyl Diphosphate Synthase"/>
    <property type="match status" value="1"/>
</dbReference>
<dbReference type="Pfam" id="PF00494">
    <property type="entry name" value="SQS_PSY"/>
    <property type="match status" value="1"/>
</dbReference>
<protein>
    <submittedName>
        <fullName evidence="1">Uncharacterized protein</fullName>
    </submittedName>
</protein>
<feature type="non-terminal residue" evidence="1">
    <location>
        <position position="1"/>
    </location>
</feature>
<dbReference type="InterPro" id="IPR008949">
    <property type="entry name" value="Isoprenoid_synthase_dom_sf"/>
</dbReference>
<evidence type="ECO:0000313" key="1">
    <source>
        <dbReference type="EMBL" id="KAJ7694539.1"/>
    </source>
</evidence>
<organism evidence="1 2">
    <name type="scientific">Mycena rosella</name>
    <name type="common">Pink bonnet</name>
    <name type="synonym">Agaricus rosellus</name>
    <dbReference type="NCBI Taxonomy" id="1033263"/>
    <lineage>
        <taxon>Eukaryota</taxon>
        <taxon>Fungi</taxon>
        <taxon>Dikarya</taxon>
        <taxon>Basidiomycota</taxon>
        <taxon>Agaricomycotina</taxon>
        <taxon>Agaricomycetes</taxon>
        <taxon>Agaricomycetidae</taxon>
        <taxon>Agaricales</taxon>
        <taxon>Marasmiineae</taxon>
        <taxon>Mycenaceae</taxon>
        <taxon>Mycena</taxon>
    </lineage>
</organism>
<dbReference type="PANTHER" id="PTHR11626">
    <property type="entry name" value="FARNESYL-DIPHOSPHATE FARNESYLTRANSFERASE"/>
    <property type="match status" value="1"/>
</dbReference>
<evidence type="ECO:0000313" key="2">
    <source>
        <dbReference type="Proteomes" id="UP001221757"/>
    </source>
</evidence>
<sequence>HPLEFRTLLQYRIYHDQKRNITAPREHATSGWDRASMRRCWEFPDMTSRSFSIVIKELEGDLARVVCLFYLVLRGLNTIEDITLPPALKLPLLRDFHVHTATPGWAFTGSGSNEADALLLFDYSPLLVQYAPVIEELLRLPERYRDAIVGITSKINASMTDFIHSNYYRPHNSYTRHSKIKLVR</sequence>
<dbReference type="EMBL" id="JARKIE010000041">
    <property type="protein sequence ID" value="KAJ7694539.1"/>
    <property type="molecule type" value="Genomic_DNA"/>
</dbReference>
<dbReference type="SUPFAM" id="SSF48576">
    <property type="entry name" value="Terpenoid synthases"/>
    <property type="match status" value="1"/>
</dbReference>
<dbReference type="InterPro" id="IPR044844">
    <property type="entry name" value="Trans_IPPS_euk-type"/>
</dbReference>
<dbReference type="GO" id="GO:0045338">
    <property type="term" value="P:farnesyl diphosphate metabolic process"/>
    <property type="evidence" value="ECO:0007669"/>
    <property type="project" value="InterPro"/>
</dbReference>
<dbReference type="Proteomes" id="UP001221757">
    <property type="component" value="Unassembled WGS sequence"/>
</dbReference>
<accession>A0AAD7DM21</accession>
<keyword evidence="2" id="KW-1185">Reference proteome</keyword>
<dbReference type="PANTHER" id="PTHR11626:SF2">
    <property type="entry name" value="SQUALENE SYNTHASE"/>
    <property type="match status" value="1"/>
</dbReference>
<dbReference type="InterPro" id="IPR002060">
    <property type="entry name" value="Squ/phyt_synthse"/>
</dbReference>
<dbReference type="AlphaFoldDB" id="A0AAD7DM21"/>
<dbReference type="GO" id="GO:0051996">
    <property type="term" value="F:squalene synthase [NAD(P)H] activity"/>
    <property type="evidence" value="ECO:0007669"/>
    <property type="project" value="InterPro"/>
</dbReference>
<proteinExistence type="predicted"/>